<comment type="caution">
    <text evidence="2">The sequence shown here is derived from an EMBL/GenBank/DDBJ whole genome shotgun (WGS) entry which is preliminary data.</text>
</comment>
<sequence>MILGFNVVYFILVTILFPTSSNQTSLQEDLTLTQTELEILNKFRELVKPRLPHEYMNQDIYLITWLRAKKFDIPAAENMLMEEDWSDFEQEFRFEIQGCDKEGRPDVKNCRLVSRTWNSAAKPILRKKSCIRLTCLFVKDEIARNAKFQREMAFFGRPLHHVVIEICPEEISPANNDDSQKTPAYLDNVHFFTKYLSVQNLCITGHLGWPSMFQFIENILLSCSSDLVQVEIKMSIDEDAIKGDDLRREFCGGKIFNTVKKLVLSFYAEEEFEVFLSTLRVTEDMTGSQCAALLNLTQPLKSLYIQAAFNPPSDDWDEKVDIDVAPVLYNVLSRHRHTLEYLALGLDELCRRSVWKLPNFPNLKRFNCLSGCEEAVTFESRSINHSETFPRLESLRYKPIISDVHQKKNEILRRVIHVLSVSDPSVVRYHCDMFGCHPRAVIRYQTDRLSPLSVTLADIGLPTFLMPSARWGRIFVQALGHRGHVRLPVRRPPNLTQPLKHLHIGRAFNPRGAKYGEGIDDVDVAPALHDVLSKHRHTLEYLDLDVDKSSVWKLPNLKRFNFMGDIYSVVTFEGSEIINYSETFPNLESLGFTPWDGDWMPCYKSFIFPRGRKFVKL</sequence>
<dbReference type="AlphaFoldDB" id="A0A226CYK0"/>
<name>A0A226CYK0_FOLCA</name>
<reference evidence="2 3" key="1">
    <citation type="submission" date="2015-12" db="EMBL/GenBank/DDBJ databases">
        <title>The genome of Folsomia candida.</title>
        <authorList>
            <person name="Faddeeva A."/>
            <person name="Derks M.F."/>
            <person name="Anvar Y."/>
            <person name="Smit S."/>
            <person name="Van Straalen N."/>
            <person name="Roelofs D."/>
        </authorList>
    </citation>
    <scope>NUCLEOTIDE SEQUENCE [LARGE SCALE GENOMIC DNA]</scope>
    <source>
        <strain evidence="2 3">VU population</strain>
        <tissue evidence="2">Whole body</tissue>
    </source>
</reference>
<dbReference type="SUPFAM" id="SSF46938">
    <property type="entry name" value="CRAL/TRIO N-terminal domain"/>
    <property type="match status" value="1"/>
</dbReference>
<evidence type="ECO:0000256" key="1">
    <source>
        <dbReference type="SAM" id="SignalP"/>
    </source>
</evidence>
<dbReference type="Gene3D" id="3.40.525.10">
    <property type="entry name" value="CRAL-TRIO lipid binding domain"/>
    <property type="match status" value="1"/>
</dbReference>
<gene>
    <name evidence="2" type="ORF">Fcan01_26885</name>
</gene>
<dbReference type="Proteomes" id="UP000198287">
    <property type="component" value="Unassembled WGS sequence"/>
</dbReference>
<proteinExistence type="predicted"/>
<keyword evidence="1" id="KW-0732">Signal</keyword>
<evidence type="ECO:0008006" key="4">
    <source>
        <dbReference type="Google" id="ProtNLM"/>
    </source>
</evidence>
<dbReference type="EMBL" id="LNIX01000046">
    <property type="protein sequence ID" value="OXA38395.1"/>
    <property type="molecule type" value="Genomic_DNA"/>
</dbReference>
<feature type="signal peptide" evidence="1">
    <location>
        <begin position="1"/>
        <end position="21"/>
    </location>
</feature>
<dbReference type="InterPro" id="IPR036273">
    <property type="entry name" value="CRAL/TRIO_N_dom_sf"/>
</dbReference>
<organism evidence="2 3">
    <name type="scientific">Folsomia candida</name>
    <name type="common">Springtail</name>
    <dbReference type="NCBI Taxonomy" id="158441"/>
    <lineage>
        <taxon>Eukaryota</taxon>
        <taxon>Metazoa</taxon>
        <taxon>Ecdysozoa</taxon>
        <taxon>Arthropoda</taxon>
        <taxon>Hexapoda</taxon>
        <taxon>Collembola</taxon>
        <taxon>Entomobryomorpha</taxon>
        <taxon>Isotomoidea</taxon>
        <taxon>Isotomidae</taxon>
        <taxon>Proisotominae</taxon>
        <taxon>Folsomia</taxon>
    </lineage>
</organism>
<protein>
    <recommendedName>
        <fullName evidence="4">F-box domain-containing protein</fullName>
    </recommendedName>
</protein>
<keyword evidence="3" id="KW-1185">Reference proteome</keyword>
<dbReference type="InterPro" id="IPR036865">
    <property type="entry name" value="CRAL-TRIO_dom_sf"/>
</dbReference>
<evidence type="ECO:0000313" key="2">
    <source>
        <dbReference type="EMBL" id="OXA38395.1"/>
    </source>
</evidence>
<feature type="chain" id="PRO_5013121601" description="F-box domain-containing protein" evidence="1">
    <location>
        <begin position="22"/>
        <end position="617"/>
    </location>
</feature>
<evidence type="ECO:0000313" key="3">
    <source>
        <dbReference type="Proteomes" id="UP000198287"/>
    </source>
</evidence>
<accession>A0A226CYK0</accession>